<dbReference type="AlphaFoldDB" id="A0AAD7QTM8"/>
<comment type="caution">
    <text evidence="2">The sequence shown here is derived from an EMBL/GenBank/DDBJ whole genome shotgun (WGS) entry which is preliminary data.</text>
</comment>
<name>A0AAD7QTM8_9ASCO</name>
<evidence type="ECO:0008006" key="4">
    <source>
        <dbReference type="Google" id="ProtNLM"/>
    </source>
</evidence>
<evidence type="ECO:0000256" key="1">
    <source>
        <dbReference type="SAM" id="SignalP"/>
    </source>
</evidence>
<evidence type="ECO:0000313" key="3">
    <source>
        <dbReference type="Proteomes" id="UP001217417"/>
    </source>
</evidence>
<accession>A0AAD7QTM8</accession>
<keyword evidence="1" id="KW-0732">Signal</keyword>
<reference evidence="2" key="1">
    <citation type="submission" date="2023-03" db="EMBL/GenBank/DDBJ databases">
        <title>Near-Complete genome sequence of Lipomyces tetrasporous NRRL Y-64009, an oleaginous yeast capable of growing on lignocellulosic hydrolysates.</title>
        <authorList>
            <consortium name="Lawrence Berkeley National Laboratory"/>
            <person name="Jagtap S.S."/>
            <person name="Liu J.-J."/>
            <person name="Walukiewicz H.E."/>
            <person name="Pangilinan J."/>
            <person name="Lipzen A."/>
            <person name="Ahrendt S."/>
            <person name="Koriabine M."/>
            <person name="Cobaugh K."/>
            <person name="Salamov A."/>
            <person name="Yoshinaga Y."/>
            <person name="Ng V."/>
            <person name="Daum C."/>
            <person name="Grigoriev I.V."/>
            <person name="Slininger P.J."/>
            <person name="Dien B.S."/>
            <person name="Jin Y.-S."/>
            <person name="Rao C.V."/>
        </authorList>
    </citation>
    <scope>NUCLEOTIDE SEQUENCE</scope>
    <source>
        <strain evidence="2">NRRL Y-64009</strain>
    </source>
</reference>
<evidence type="ECO:0000313" key="2">
    <source>
        <dbReference type="EMBL" id="KAJ8101293.1"/>
    </source>
</evidence>
<sequence length="90" mass="10317">MMCNLFLMFVLLLIHLTCLSIIYRVEIALDCGKQPVALNRSGFEVNRNSGPVWLWVFNNSVRSRRHPIRFGFKSGTGFGNRIRALPPICH</sequence>
<feature type="chain" id="PRO_5042271017" description="Secreted protein" evidence="1">
    <location>
        <begin position="21"/>
        <end position="90"/>
    </location>
</feature>
<dbReference type="Proteomes" id="UP001217417">
    <property type="component" value="Unassembled WGS sequence"/>
</dbReference>
<gene>
    <name evidence="2" type="ORF">POJ06DRAFT_251087</name>
</gene>
<organism evidence="2 3">
    <name type="scientific">Lipomyces tetrasporus</name>
    <dbReference type="NCBI Taxonomy" id="54092"/>
    <lineage>
        <taxon>Eukaryota</taxon>
        <taxon>Fungi</taxon>
        <taxon>Dikarya</taxon>
        <taxon>Ascomycota</taxon>
        <taxon>Saccharomycotina</taxon>
        <taxon>Lipomycetes</taxon>
        <taxon>Lipomycetales</taxon>
        <taxon>Lipomycetaceae</taxon>
        <taxon>Lipomyces</taxon>
    </lineage>
</organism>
<protein>
    <recommendedName>
        <fullName evidence="4">Secreted protein</fullName>
    </recommendedName>
</protein>
<dbReference type="GeneID" id="80882519"/>
<dbReference type="EMBL" id="JARPMG010000004">
    <property type="protein sequence ID" value="KAJ8101293.1"/>
    <property type="molecule type" value="Genomic_DNA"/>
</dbReference>
<keyword evidence="3" id="KW-1185">Reference proteome</keyword>
<dbReference type="RefSeq" id="XP_056044743.1">
    <property type="nucleotide sequence ID" value="XM_056187353.1"/>
</dbReference>
<proteinExistence type="predicted"/>
<feature type="signal peptide" evidence="1">
    <location>
        <begin position="1"/>
        <end position="20"/>
    </location>
</feature>